<dbReference type="Pfam" id="PF12767">
    <property type="entry name" value="SAGA-Tad1"/>
    <property type="match status" value="1"/>
</dbReference>
<dbReference type="AlphaFoldDB" id="A0A2G7EPA6"/>
<accession>A0A2G7EPA6</accession>
<dbReference type="InterPro" id="IPR024738">
    <property type="entry name" value="Hfi1/Tada1"/>
</dbReference>
<evidence type="ECO:0000259" key="7">
    <source>
        <dbReference type="Pfam" id="PF13515"/>
    </source>
</evidence>
<name>A0A2G7EPA6_9EURO</name>
<dbReference type="PANTHER" id="PTHR47804">
    <property type="entry name" value="60S RIBOSOMAL PROTEIN L19"/>
    <property type="match status" value="1"/>
</dbReference>
<evidence type="ECO:0000256" key="2">
    <source>
        <dbReference type="ARBA" id="ARBA00022692"/>
    </source>
</evidence>
<feature type="domain" description="Integral membrane bound transporter" evidence="7">
    <location>
        <begin position="457"/>
        <end position="593"/>
    </location>
</feature>
<feature type="transmembrane region" description="Helical" evidence="6">
    <location>
        <begin position="575"/>
        <end position="598"/>
    </location>
</feature>
<keyword evidence="3 6" id="KW-1133">Transmembrane helix</keyword>
<dbReference type="Proteomes" id="UP000231358">
    <property type="component" value="Unassembled WGS sequence"/>
</dbReference>
<comment type="subcellular location">
    <subcellularLocation>
        <location evidence="1">Membrane</location>
        <topology evidence="1">Multi-pass membrane protein</topology>
    </subcellularLocation>
</comment>
<feature type="transmembrane region" description="Helical" evidence="6">
    <location>
        <begin position="511"/>
        <end position="529"/>
    </location>
</feature>
<dbReference type="GO" id="GO:0070461">
    <property type="term" value="C:SAGA-type complex"/>
    <property type="evidence" value="ECO:0007669"/>
    <property type="project" value="InterPro"/>
</dbReference>
<evidence type="ECO:0000256" key="4">
    <source>
        <dbReference type="ARBA" id="ARBA00023136"/>
    </source>
</evidence>
<feature type="transmembrane region" description="Helical" evidence="6">
    <location>
        <begin position="20"/>
        <end position="39"/>
    </location>
</feature>
<reference evidence="8 9" key="1">
    <citation type="submission" date="2017-05" db="EMBL/GenBank/DDBJ databases">
        <title>Genome sequence for an aflatoxigenic pathogen of Argentinian peanut, Aspergillus arachidicola.</title>
        <authorList>
            <person name="Moore G."/>
            <person name="Beltz S.B."/>
            <person name="Mack B.M."/>
        </authorList>
    </citation>
    <scope>NUCLEOTIDE SEQUENCE [LARGE SCALE GENOMIC DNA]</scope>
    <source>
        <strain evidence="8 9">CBS 117610</strain>
    </source>
</reference>
<feature type="compositionally biased region" description="Basic and acidic residues" evidence="5">
    <location>
        <begin position="199"/>
        <end position="216"/>
    </location>
</feature>
<organism evidence="8 9">
    <name type="scientific">Aspergillus arachidicola</name>
    <dbReference type="NCBI Taxonomy" id="656916"/>
    <lineage>
        <taxon>Eukaryota</taxon>
        <taxon>Fungi</taxon>
        <taxon>Dikarya</taxon>
        <taxon>Ascomycota</taxon>
        <taxon>Pezizomycotina</taxon>
        <taxon>Eurotiomycetes</taxon>
        <taxon>Eurotiomycetidae</taxon>
        <taxon>Eurotiales</taxon>
        <taxon>Aspergillaceae</taxon>
        <taxon>Aspergillus</taxon>
        <taxon>Aspergillus subgen. Circumdati</taxon>
    </lineage>
</organism>
<dbReference type="InterPro" id="IPR052430">
    <property type="entry name" value="IVT-Associated"/>
</dbReference>
<feature type="transmembrane region" description="Helical" evidence="6">
    <location>
        <begin position="487"/>
        <end position="505"/>
    </location>
</feature>
<protein>
    <recommendedName>
        <fullName evidence="7">Integral membrane bound transporter domain-containing protein</fullName>
    </recommendedName>
</protein>
<feature type="region of interest" description="Disordered" evidence="5">
    <location>
        <begin position="196"/>
        <end position="216"/>
    </location>
</feature>
<dbReference type="GO" id="GO:0016020">
    <property type="term" value="C:membrane"/>
    <property type="evidence" value="ECO:0007669"/>
    <property type="project" value="UniProtKB-SubCell"/>
</dbReference>
<gene>
    <name evidence="8" type="ORF">AARAC_009674</name>
</gene>
<comment type="caution">
    <text evidence="8">The sequence shown here is derived from an EMBL/GenBank/DDBJ whole genome shotgun (WGS) entry which is preliminary data.</text>
</comment>
<proteinExistence type="predicted"/>
<dbReference type="EMBL" id="NEXV01000742">
    <property type="protein sequence ID" value="PIG69291.1"/>
    <property type="molecule type" value="Genomic_DNA"/>
</dbReference>
<evidence type="ECO:0000313" key="9">
    <source>
        <dbReference type="Proteomes" id="UP000231358"/>
    </source>
</evidence>
<keyword evidence="4 6" id="KW-0472">Membrane</keyword>
<dbReference type="PANTHER" id="PTHR47804:SF1">
    <property type="entry name" value="DUF2421 DOMAIN-CONTAINING PROTEIN"/>
    <property type="match status" value="1"/>
</dbReference>
<evidence type="ECO:0000313" key="8">
    <source>
        <dbReference type="EMBL" id="PIG69291.1"/>
    </source>
</evidence>
<keyword evidence="2 6" id="KW-0812">Transmembrane</keyword>
<evidence type="ECO:0000256" key="6">
    <source>
        <dbReference type="SAM" id="Phobius"/>
    </source>
</evidence>
<dbReference type="Pfam" id="PF13515">
    <property type="entry name" value="FUSC_2"/>
    <property type="match status" value="1"/>
</dbReference>
<evidence type="ECO:0000256" key="3">
    <source>
        <dbReference type="ARBA" id="ARBA00022989"/>
    </source>
</evidence>
<keyword evidence="9" id="KW-1185">Reference proteome</keyword>
<sequence>MATMTKNAAGYSPDNIPWAVLKMVVMGVAAAMAVSFMIFPISARKKLRSNLTTVTETLATMLALITESFLTGSEEELQTEEYLSAAARHKQAYSQLDRLVREAKLEHFVAGTERQYRLEKKLVRWVQDITHNMGGLRSAALLQFQLLKQTKLARPVQYNSEAAVTSGVHRESLPSPWSLHDERPILEPIDERLEEEVSDMGRDRPNSSPERDISDSETDHVLLPADIFALFIGHLGPSMRSLAFTLKEIFKEIPFRPAPDYKVAINSRFRTSLDRALDLYRGSREEALKTIYRQKDVLNIQTLEVEADLEEVAASCGHFSFSLLEFGEQLKELLAILDELQLEAEERPDGRSWNWLRFWCRRNAWVRAKDTERSLVEAGFVQGSVEPQLVVGNAEPHRKPLLSSLHPGNVSGEKSFSYRIWKSIKIFRRDDTKFAIKVGTGAALYALPSFLPSTRPFYSHWRGEWGLLSYMLVCSMTIGASNTTGYARFLGTCLGALCAVVSWYVTGGNVFGLASLGLLMATWTSYLIIVKGQGPMGRFIMLTYNLSVLYAYSLSQKEGNDDQDEGGESPIITEIALHRVASVLSGCIWGIIITRVIWPISARKRLKDGLSLLWLRMSLLWKRGPLSTMTSNTDNSVFMSPREKLEIERFLSRLESLQASARSEFELKSPFPDLAYSNILRRTRSMVDAFLAINIELDKNMTASEGELSILQYTDKERQQLSSRISHLLSVMASSMKLEYPLSDVLPSIEHARDRLLARLFHYRKDHEASRLSTDEDYALFTSTTSKSTKALISVPRLDLEPIYTELKAAIGDSWSEYKEATTLFLLGQLNQNELSSRVDHIICADQKTEHLHNNFVCAIIGNLTRDLPDHGVASWVSANDKPSVVSKPTSGDAAEQRLKTEVMQLPPRDRRRIKAIPEHEPVETTSNELEEYHLAKQIKLPSQVPASAGGLNKTNWELEIRKRYAQPLASETGEFPDAESIHARMIPICYEESIVSGAGLPCAEFMAIATETFVKEVLSVVFSRTRSNGPSGTINGMMMRKYRQQLEREELAFTRGEIVKDGATGLLPVEAKEASIRKPLGVRDLRLALELGGGVLSHMPLIVDQIMGGYLEDELETDKQDRADDVAEIPKNSMKLNKSADTMELDDDGEIVWEGATMADREQLGSLLDECLSMAS</sequence>
<dbReference type="InterPro" id="IPR049453">
    <property type="entry name" value="Memb_transporter_dom"/>
</dbReference>
<evidence type="ECO:0000256" key="5">
    <source>
        <dbReference type="SAM" id="MobiDB-lite"/>
    </source>
</evidence>
<evidence type="ECO:0000256" key="1">
    <source>
        <dbReference type="ARBA" id="ARBA00004141"/>
    </source>
</evidence>